<name>A0A520XAU1_9DELT</name>
<reference evidence="1 2" key="1">
    <citation type="submission" date="2019-01" db="EMBL/GenBank/DDBJ databases">
        <title>Insights into ecological role of a new deltaproteobacterial order Candidatus Sinidesulfobacterales (Sva0485) by metagenomics and metatranscriptomics.</title>
        <authorList>
            <person name="Tan S."/>
            <person name="Liu J."/>
            <person name="Fang Y."/>
            <person name="Hedlund B."/>
            <person name="Lian Z.-H."/>
            <person name="Huang L.-Y."/>
            <person name="Li J.-T."/>
            <person name="Huang L.-N."/>
            <person name="Li W.-J."/>
            <person name="Jiang H.-C."/>
            <person name="Dong H.-L."/>
            <person name="Shu W.-S."/>
        </authorList>
    </citation>
    <scope>NUCLEOTIDE SEQUENCE [LARGE SCALE GENOMIC DNA]</scope>
    <source>
        <strain evidence="1">AP4</strain>
    </source>
</reference>
<accession>A0A520XAU1</accession>
<dbReference type="AlphaFoldDB" id="A0A520XAU1"/>
<evidence type="ECO:0000313" key="2">
    <source>
        <dbReference type="Proteomes" id="UP000322454"/>
    </source>
</evidence>
<protein>
    <submittedName>
        <fullName evidence="1">Uncharacterized protein</fullName>
    </submittedName>
</protein>
<proteinExistence type="predicted"/>
<organism evidence="1 2">
    <name type="scientific">Candidatus Acidulodesulfobacterium acidiphilum</name>
    <dbReference type="NCBI Taxonomy" id="2597224"/>
    <lineage>
        <taxon>Bacteria</taxon>
        <taxon>Deltaproteobacteria</taxon>
        <taxon>Candidatus Acidulodesulfobacterales</taxon>
        <taxon>Candidatus Acidulodesulfobacterium</taxon>
    </lineage>
</organism>
<comment type="caution">
    <text evidence="1">The sequence shown here is derived from an EMBL/GenBank/DDBJ whole genome shotgun (WGS) entry which is preliminary data.</text>
</comment>
<dbReference type="Proteomes" id="UP000322454">
    <property type="component" value="Unassembled WGS sequence"/>
</dbReference>
<evidence type="ECO:0000313" key="1">
    <source>
        <dbReference type="EMBL" id="RZV38320.1"/>
    </source>
</evidence>
<gene>
    <name evidence="1" type="ORF">EVJ48_07150</name>
</gene>
<sequence>MLRLILLSKPASGLESEPFGKIKLRRNKQSKGIISGFRPNLTSVCTLDRRGFIKTLIFGKLYFYEKFVVLKNFVKT</sequence>
<dbReference type="EMBL" id="SHMQ01000020">
    <property type="protein sequence ID" value="RZV38320.1"/>
    <property type="molecule type" value="Genomic_DNA"/>
</dbReference>